<dbReference type="GO" id="GO:0005794">
    <property type="term" value="C:Golgi apparatus"/>
    <property type="evidence" value="ECO:0007669"/>
    <property type="project" value="TreeGrafter"/>
</dbReference>
<reference evidence="2" key="1">
    <citation type="submission" date="2020-03" db="EMBL/GenBank/DDBJ databases">
        <title>Castanea mollissima Vanexum genome sequencing.</title>
        <authorList>
            <person name="Staton M."/>
        </authorList>
    </citation>
    <scope>NUCLEOTIDE SEQUENCE</scope>
    <source>
        <tissue evidence="2">Leaf</tissue>
    </source>
</reference>
<dbReference type="InterPro" id="IPR029962">
    <property type="entry name" value="TBL"/>
</dbReference>
<keyword evidence="3" id="KW-1185">Reference proteome</keyword>
<name>A0A8J4VIM0_9ROSI</name>
<dbReference type="OrthoDB" id="630188at2759"/>
<dbReference type="Proteomes" id="UP000737018">
    <property type="component" value="Unassembled WGS sequence"/>
</dbReference>
<dbReference type="AlphaFoldDB" id="A0A8J4VIM0"/>
<gene>
    <name evidence="2" type="ORF">CMV_013024</name>
</gene>
<comment type="caution">
    <text evidence="2">The sequence shown here is derived from an EMBL/GenBank/DDBJ whole genome shotgun (WGS) entry which is preliminary data.</text>
</comment>
<sequence length="185" mass="21145">MVNGWNLRSQPPSLPIISDLDLCWLVWAEAACGFGITIKSILSSHKCHYGHKLCSTCKTRVQKLCPTCRQELGDGKAPLEASGIAIGRAVVIRIPFHAQSERFLSKGDAGEDQRADFLGEKGERCDVFEGDWIWDENYPLYQSKYCRFIDEGFRFSENGRPDLLYTKWRWQLKGCNLPKFLSKCY</sequence>
<evidence type="ECO:0000313" key="2">
    <source>
        <dbReference type="EMBL" id="KAF3962473.1"/>
    </source>
</evidence>
<dbReference type="GO" id="GO:0016413">
    <property type="term" value="F:O-acetyltransferase activity"/>
    <property type="evidence" value="ECO:0007669"/>
    <property type="project" value="InterPro"/>
</dbReference>
<dbReference type="EMBL" id="JRKL02001712">
    <property type="protein sequence ID" value="KAF3962473.1"/>
    <property type="molecule type" value="Genomic_DNA"/>
</dbReference>
<dbReference type="Pfam" id="PF14416">
    <property type="entry name" value="PMR5N"/>
    <property type="match status" value="1"/>
</dbReference>
<dbReference type="InterPro" id="IPR025846">
    <property type="entry name" value="TBL_N"/>
</dbReference>
<organism evidence="2 3">
    <name type="scientific">Castanea mollissima</name>
    <name type="common">Chinese chestnut</name>
    <dbReference type="NCBI Taxonomy" id="60419"/>
    <lineage>
        <taxon>Eukaryota</taxon>
        <taxon>Viridiplantae</taxon>
        <taxon>Streptophyta</taxon>
        <taxon>Embryophyta</taxon>
        <taxon>Tracheophyta</taxon>
        <taxon>Spermatophyta</taxon>
        <taxon>Magnoliopsida</taxon>
        <taxon>eudicotyledons</taxon>
        <taxon>Gunneridae</taxon>
        <taxon>Pentapetalae</taxon>
        <taxon>rosids</taxon>
        <taxon>fabids</taxon>
        <taxon>Fagales</taxon>
        <taxon>Fagaceae</taxon>
        <taxon>Castanea</taxon>
    </lineage>
</organism>
<evidence type="ECO:0000259" key="1">
    <source>
        <dbReference type="Pfam" id="PF14416"/>
    </source>
</evidence>
<feature type="domain" description="Trichome birefringence-like N-terminal" evidence="1">
    <location>
        <begin position="123"/>
        <end position="176"/>
    </location>
</feature>
<proteinExistence type="predicted"/>
<dbReference type="PANTHER" id="PTHR32285">
    <property type="entry name" value="PROTEIN TRICHOME BIREFRINGENCE-LIKE 9-RELATED"/>
    <property type="match status" value="1"/>
</dbReference>
<dbReference type="PANTHER" id="PTHR32285:SF213">
    <property type="entry name" value="PROTEIN TRICHOME BIREFRINGENCE-LIKE 11"/>
    <property type="match status" value="1"/>
</dbReference>
<evidence type="ECO:0000313" key="3">
    <source>
        <dbReference type="Proteomes" id="UP000737018"/>
    </source>
</evidence>
<protein>
    <recommendedName>
        <fullName evidence="1">Trichome birefringence-like N-terminal domain-containing protein</fullName>
    </recommendedName>
</protein>
<accession>A0A8J4VIM0</accession>